<keyword evidence="6" id="KW-1185">Reference proteome</keyword>
<keyword evidence="3" id="KW-0732">Signal</keyword>
<evidence type="ECO:0000256" key="3">
    <source>
        <dbReference type="SAM" id="SignalP"/>
    </source>
</evidence>
<name>A0A9W8PHX5_9HYPO</name>
<evidence type="ECO:0000259" key="4">
    <source>
        <dbReference type="PROSITE" id="PS51212"/>
    </source>
</evidence>
<accession>A0A9W8PHX5</accession>
<dbReference type="AlphaFoldDB" id="A0A9W8PHX5"/>
<feature type="region of interest" description="Disordered" evidence="2">
    <location>
        <begin position="790"/>
        <end position="809"/>
    </location>
</feature>
<evidence type="ECO:0000313" key="5">
    <source>
        <dbReference type="EMBL" id="KAJ4006567.1"/>
    </source>
</evidence>
<protein>
    <recommendedName>
        <fullName evidence="4">WSC domain-containing protein</fullName>
    </recommendedName>
</protein>
<feature type="domain" description="WSC" evidence="4">
    <location>
        <begin position="468"/>
        <end position="556"/>
    </location>
</feature>
<dbReference type="InterPro" id="IPR002889">
    <property type="entry name" value="WSC_carb-bd"/>
</dbReference>
<dbReference type="PANTHER" id="PTHR45964">
    <property type="entry name" value="WSCD FAMILY MEMBER CG9164"/>
    <property type="match status" value="1"/>
</dbReference>
<feature type="signal peptide" evidence="3">
    <location>
        <begin position="1"/>
        <end position="20"/>
    </location>
</feature>
<dbReference type="InterPro" id="IPR051589">
    <property type="entry name" value="Sialate-O-sulfotransferase"/>
</dbReference>
<feature type="domain" description="WSC" evidence="4">
    <location>
        <begin position="584"/>
        <end position="674"/>
    </location>
</feature>
<organism evidence="5 6">
    <name type="scientific">Fusarium irregulare</name>
    <dbReference type="NCBI Taxonomy" id="2494466"/>
    <lineage>
        <taxon>Eukaryota</taxon>
        <taxon>Fungi</taxon>
        <taxon>Dikarya</taxon>
        <taxon>Ascomycota</taxon>
        <taxon>Pezizomycotina</taxon>
        <taxon>Sordariomycetes</taxon>
        <taxon>Hypocreomycetidae</taxon>
        <taxon>Hypocreales</taxon>
        <taxon>Nectriaceae</taxon>
        <taxon>Fusarium</taxon>
        <taxon>Fusarium incarnatum-equiseti species complex</taxon>
    </lineage>
</organism>
<gene>
    <name evidence="5" type="ORF">NW766_010662</name>
</gene>
<evidence type="ECO:0000313" key="6">
    <source>
        <dbReference type="Proteomes" id="UP001152130"/>
    </source>
</evidence>
<reference evidence="5" key="1">
    <citation type="submission" date="2022-10" db="EMBL/GenBank/DDBJ databases">
        <title>Fusarium specimens isolated from Avocado Roots.</title>
        <authorList>
            <person name="Stajich J."/>
            <person name="Roper C."/>
            <person name="Heimlech-Rivalta G."/>
        </authorList>
    </citation>
    <scope>NUCLEOTIDE SEQUENCE</scope>
    <source>
        <strain evidence="5">CF00143</strain>
    </source>
</reference>
<comment type="caution">
    <text evidence="5">The sequence shown here is derived from an EMBL/GenBank/DDBJ whole genome shotgun (WGS) entry which is preliminary data.</text>
</comment>
<dbReference type="PROSITE" id="PS51212">
    <property type="entry name" value="WSC"/>
    <property type="match status" value="5"/>
</dbReference>
<dbReference type="OrthoDB" id="2019572at2759"/>
<feature type="domain" description="WSC" evidence="4">
    <location>
        <begin position="254"/>
        <end position="344"/>
    </location>
</feature>
<evidence type="ECO:0000256" key="1">
    <source>
        <dbReference type="ARBA" id="ARBA00022737"/>
    </source>
</evidence>
<dbReference type="Pfam" id="PF01822">
    <property type="entry name" value="WSC"/>
    <property type="match status" value="5"/>
</dbReference>
<evidence type="ECO:0000256" key="2">
    <source>
        <dbReference type="SAM" id="MobiDB-lite"/>
    </source>
</evidence>
<feature type="chain" id="PRO_5040860188" description="WSC domain-containing protein" evidence="3">
    <location>
        <begin position="21"/>
        <end position="885"/>
    </location>
</feature>
<dbReference type="SMART" id="SM00321">
    <property type="entry name" value="WSC"/>
    <property type="match status" value="5"/>
</dbReference>
<feature type="domain" description="WSC" evidence="4">
    <location>
        <begin position="685"/>
        <end position="783"/>
    </location>
</feature>
<dbReference type="EMBL" id="JAPDHF010000019">
    <property type="protein sequence ID" value="KAJ4006567.1"/>
    <property type="molecule type" value="Genomic_DNA"/>
</dbReference>
<dbReference type="PANTHER" id="PTHR45964:SF9">
    <property type="entry name" value="SULFOTRANSFERASE"/>
    <property type="match status" value="1"/>
</dbReference>
<proteinExistence type="predicted"/>
<sequence length="885" mass="98927">MARLIFAYVALFLWVALVAAQYDYNHVLKGCYEVEPRISHGYARTQQEREKCAIVCSQRNLAFIGFGTTNCYCSRSEPPKYQEVDIDRCEAAGLDGWNAPKTRKADSVDEKELVLIFDIGVPRSLPIGCFQGLPDDAHLTKPGISKPERLACAASCDEEDKPLIVFARGKCGCTDFIVYDAIRVDDVNCALEPSTEPSRAEQYFNLWTAGRRFDPNYHDYEPIINGLLPFEQDREDDQLSEKDGTTTELDELYEGPRQACYENIPNENTSTFKEFPDNNPSLCYRFCEQHDMKYIFLQGTSCWCSNTYPPKKDVIFTGWCESECPGHPFARCGGLDAASVYDLKPYLTPASPARTPKQQEQCFSMLPRGAERAWGSHNQKDCLQHCKEIREPLALMHDSACWCASNYPQTAYSLGLGSCNFTCKGVKGAYCGGKDGARPYYSAYRTGIPGRIEHDPSERPLDKPVRHKDTWHGCWNKAPTAVHREHAEFNTVKGCATFCRRNSFAVAAVQDHYCICGDSYPALEHRVPESSCNISCPGYSDVTCGGSMAWEVLNTGLDEEVPYDESEAEKKTYDIEIADEELPEPEPLGCYNTEFPTERDRVYLRHDQVKGCARRCKNKGNPVSALYKDTCLCADALPAKDSQVDVFKCDTLCQDPSNKRCGGPPGYWSVYNSGLQASVATGSKVKSAYGCFKYLRYADETNKLVRMHLHGAGHSRSGDSCTTQCSKKGFSVALRHGSVCSCSHELPKMEYRLPDNSCSYKCPNDALEMCGGPGVAYTVYKTDAYVPDLHTEEKPNDNKPKGTDGGASPDSRLQCLEPAWEKAYDIFNVASDKAAGFAQKIQDGFFWVRDKGQELFDICLWNIIVFFSNIMYGLGLWSSEGNIDL</sequence>
<feature type="compositionally biased region" description="Basic and acidic residues" evidence="2">
    <location>
        <begin position="790"/>
        <end position="802"/>
    </location>
</feature>
<dbReference type="Proteomes" id="UP001152130">
    <property type="component" value="Unassembled WGS sequence"/>
</dbReference>
<feature type="domain" description="WSC" evidence="4">
    <location>
        <begin position="356"/>
        <end position="447"/>
    </location>
</feature>
<keyword evidence="1" id="KW-0677">Repeat</keyword>